<accession>A0A3M7S9P5</accession>
<name>A0A3M7S9P5_BRAPC</name>
<keyword evidence="2" id="KW-1185">Reference proteome</keyword>
<evidence type="ECO:0000313" key="1">
    <source>
        <dbReference type="EMBL" id="RNA32514.1"/>
    </source>
</evidence>
<dbReference type="Proteomes" id="UP000276133">
    <property type="component" value="Unassembled WGS sequence"/>
</dbReference>
<organism evidence="1 2">
    <name type="scientific">Brachionus plicatilis</name>
    <name type="common">Marine rotifer</name>
    <name type="synonym">Brachionus muelleri</name>
    <dbReference type="NCBI Taxonomy" id="10195"/>
    <lineage>
        <taxon>Eukaryota</taxon>
        <taxon>Metazoa</taxon>
        <taxon>Spiralia</taxon>
        <taxon>Gnathifera</taxon>
        <taxon>Rotifera</taxon>
        <taxon>Eurotatoria</taxon>
        <taxon>Monogononta</taxon>
        <taxon>Pseudotrocha</taxon>
        <taxon>Ploima</taxon>
        <taxon>Brachionidae</taxon>
        <taxon>Brachionus</taxon>
    </lineage>
</organism>
<dbReference type="AlphaFoldDB" id="A0A3M7S9P5"/>
<evidence type="ECO:0000313" key="2">
    <source>
        <dbReference type="Proteomes" id="UP000276133"/>
    </source>
</evidence>
<reference evidence="1 2" key="1">
    <citation type="journal article" date="2018" name="Sci. Rep.">
        <title>Genomic signatures of local adaptation to the degree of environmental predictability in rotifers.</title>
        <authorList>
            <person name="Franch-Gras L."/>
            <person name="Hahn C."/>
            <person name="Garcia-Roger E.M."/>
            <person name="Carmona M.J."/>
            <person name="Serra M."/>
            <person name="Gomez A."/>
        </authorList>
    </citation>
    <scope>NUCLEOTIDE SEQUENCE [LARGE SCALE GENOMIC DNA]</scope>
    <source>
        <strain evidence="1">HYR1</strain>
    </source>
</reference>
<gene>
    <name evidence="1" type="ORF">BpHYR1_006357</name>
</gene>
<dbReference type="EMBL" id="REGN01001788">
    <property type="protein sequence ID" value="RNA32514.1"/>
    <property type="molecule type" value="Genomic_DNA"/>
</dbReference>
<proteinExistence type="predicted"/>
<sequence>MFLPRLGAEKLKFSISCLLNTSGRSLDEVPLQRRYALSSLLINLSIKCIDFNFILCKKTLVQLRNKGATKGLVTNYHMTNYFQNLFTKNKNHELKAHKIQIWFKATIELKFKTHLILSQTYPTQIRIFLTIGKKLKAVSKYYQFVFTECKNMIKSMRKI</sequence>
<comment type="caution">
    <text evidence="1">The sequence shown here is derived from an EMBL/GenBank/DDBJ whole genome shotgun (WGS) entry which is preliminary data.</text>
</comment>
<protein>
    <submittedName>
        <fullName evidence="1">Uncharacterized protein</fullName>
    </submittedName>
</protein>